<sequence length="161" mass="18103">MSDKPFVGPVLPAETEAKDVVMMDDTSGFRAKEGHEDAMFASEAEKSAAWQKEVNDVNRRRAIDETLMSTIIATEEKLRRTVGAFQQLIINGASQEEFDANEKKQATLSRVLKRMKESKVSIQAKKEVWVPKNLPALQLEADKDAVAIKTKFVDVFEIVLY</sequence>
<protein>
    <submittedName>
        <fullName evidence="1">Uncharacterized protein</fullName>
    </submittedName>
</protein>
<dbReference type="AlphaFoldDB" id="A0A168PTY0"/>
<evidence type="ECO:0000313" key="1">
    <source>
        <dbReference type="EMBL" id="SAM02974.1"/>
    </source>
</evidence>
<evidence type="ECO:0000313" key="2">
    <source>
        <dbReference type="Proteomes" id="UP000078561"/>
    </source>
</evidence>
<accession>A0A168PTY0</accession>
<dbReference type="Proteomes" id="UP000078561">
    <property type="component" value="Unassembled WGS sequence"/>
</dbReference>
<organism evidence="1">
    <name type="scientific">Absidia glauca</name>
    <name type="common">Pin mould</name>
    <dbReference type="NCBI Taxonomy" id="4829"/>
    <lineage>
        <taxon>Eukaryota</taxon>
        <taxon>Fungi</taxon>
        <taxon>Fungi incertae sedis</taxon>
        <taxon>Mucoromycota</taxon>
        <taxon>Mucoromycotina</taxon>
        <taxon>Mucoromycetes</taxon>
        <taxon>Mucorales</taxon>
        <taxon>Cunninghamellaceae</taxon>
        <taxon>Absidia</taxon>
    </lineage>
</organism>
<name>A0A168PTY0_ABSGL</name>
<dbReference type="EMBL" id="LT554026">
    <property type="protein sequence ID" value="SAM02974.1"/>
    <property type="molecule type" value="Genomic_DNA"/>
</dbReference>
<gene>
    <name evidence="1" type="primary">ABSGL_08791.1 scaffold 10439</name>
</gene>
<proteinExistence type="predicted"/>
<reference evidence="1" key="1">
    <citation type="submission" date="2016-04" db="EMBL/GenBank/DDBJ databases">
        <authorList>
            <person name="Evans L.H."/>
            <person name="Alamgir A."/>
            <person name="Owens N."/>
            <person name="Weber N.D."/>
            <person name="Virtaneva K."/>
            <person name="Barbian K."/>
            <person name="Babar A."/>
            <person name="Rosenke K."/>
        </authorList>
    </citation>
    <scope>NUCLEOTIDE SEQUENCE [LARGE SCALE GENOMIC DNA]</scope>
    <source>
        <strain evidence="1">CBS 101.48</strain>
    </source>
</reference>
<keyword evidence="2" id="KW-1185">Reference proteome</keyword>
<dbReference type="InParanoid" id="A0A168PTY0"/>